<keyword evidence="4" id="KW-1185">Reference proteome</keyword>
<dbReference type="InterPro" id="IPR051716">
    <property type="entry name" value="Plant_RL_S/T_kinase"/>
</dbReference>
<dbReference type="Proteomes" id="UP001153069">
    <property type="component" value="Unassembled WGS sequence"/>
</dbReference>
<comment type="subcellular location">
    <subcellularLocation>
        <location evidence="1">Membrane</location>
        <topology evidence="1">Single-pass membrane protein</topology>
    </subcellularLocation>
</comment>
<reference evidence="3" key="1">
    <citation type="submission" date="2020-06" db="EMBL/GenBank/DDBJ databases">
        <authorList>
            <consortium name="Plant Systems Biology data submission"/>
        </authorList>
    </citation>
    <scope>NUCLEOTIDE SEQUENCE</scope>
    <source>
        <strain evidence="3">D6</strain>
    </source>
</reference>
<evidence type="ECO:0000256" key="1">
    <source>
        <dbReference type="ARBA" id="ARBA00004167"/>
    </source>
</evidence>
<proteinExistence type="predicted"/>
<sequence>MPQEESPPPCNEKGEIKALVFRIANNMDGTIPPEISFLGKSLQLLMLSRQHQLRGSIPTELGELTQLTELELGATGISGTLPRELGLLTKLGQIRLIQNNLLGSLPSELGKLGNITRFMLHGTHLTEKLDVIACPKLNMDFVLSEIAENFQQLQWLVLVQRARGDKMPIPSHLGKLPKLAALTLNDWNISDTVPSNFGDLALLITDSFTSLLTTIRLRLITCRRDLALLNRLNPENNSISGTFPQMLFKLTNMAYLFLGSNNLEGKLPLGFFTQLT</sequence>
<dbReference type="OrthoDB" id="676979at2759"/>
<keyword evidence="2" id="KW-0732">Signal</keyword>
<evidence type="ECO:0000256" key="2">
    <source>
        <dbReference type="ARBA" id="ARBA00022729"/>
    </source>
</evidence>
<protein>
    <submittedName>
        <fullName evidence="3">Leucine Rich Repeat</fullName>
    </submittedName>
</protein>
<dbReference type="SUPFAM" id="SSF52058">
    <property type="entry name" value="L domain-like"/>
    <property type="match status" value="1"/>
</dbReference>
<dbReference type="AlphaFoldDB" id="A0A9N8H6P6"/>
<evidence type="ECO:0000313" key="3">
    <source>
        <dbReference type="EMBL" id="CAB9501777.1"/>
    </source>
</evidence>
<dbReference type="PANTHER" id="PTHR48053:SF126">
    <property type="entry name" value="MDIS1-INTERACTING RECEPTOR LIKE KINASE 2-LIKE ISOFORM X1"/>
    <property type="match status" value="1"/>
</dbReference>
<dbReference type="InterPro" id="IPR032675">
    <property type="entry name" value="LRR_dom_sf"/>
</dbReference>
<accession>A0A9N8H6P6</accession>
<dbReference type="PANTHER" id="PTHR48053">
    <property type="entry name" value="LEUCINE RICH REPEAT FAMILY PROTEIN, EXPRESSED"/>
    <property type="match status" value="1"/>
</dbReference>
<dbReference type="GO" id="GO:0016020">
    <property type="term" value="C:membrane"/>
    <property type="evidence" value="ECO:0007669"/>
    <property type="project" value="UniProtKB-SubCell"/>
</dbReference>
<organism evidence="3 4">
    <name type="scientific">Seminavis robusta</name>
    <dbReference type="NCBI Taxonomy" id="568900"/>
    <lineage>
        <taxon>Eukaryota</taxon>
        <taxon>Sar</taxon>
        <taxon>Stramenopiles</taxon>
        <taxon>Ochrophyta</taxon>
        <taxon>Bacillariophyta</taxon>
        <taxon>Bacillariophyceae</taxon>
        <taxon>Bacillariophycidae</taxon>
        <taxon>Naviculales</taxon>
        <taxon>Naviculaceae</taxon>
        <taxon>Seminavis</taxon>
    </lineage>
</organism>
<dbReference type="EMBL" id="CAICTM010000117">
    <property type="protein sequence ID" value="CAB9501777.1"/>
    <property type="molecule type" value="Genomic_DNA"/>
</dbReference>
<name>A0A9N8H6P6_9STRA</name>
<comment type="caution">
    <text evidence="3">The sequence shown here is derived from an EMBL/GenBank/DDBJ whole genome shotgun (WGS) entry which is preliminary data.</text>
</comment>
<evidence type="ECO:0000313" key="4">
    <source>
        <dbReference type="Proteomes" id="UP001153069"/>
    </source>
</evidence>
<gene>
    <name evidence="3" type="ORF">SEMRO_118_G057700.1</name>
</gene>
<dbReference type="Gene3D" id="3.80.10.10">
    <property type="entry name" value="Ribonuclease Inhibitor"/>
    <property type="match status" value="2"/>
</dbReference>